<proteinExistence type="predicted"/>
<dbReference type="STRING" id="260552.Mag101_15770"/>
<evidence type="ECO:0000313" key="3">
    <source>
        <dbReference type="Proteomes" id="UP000188219"/>
    </source>
</evidence>
<evidence type="ECO:0008006" key="4">
    <source>
        <dbReference type="Google" id="ProtNLM"/>
    </source>
</evidence>
<dbReference type="Pfam" id="PF04314">
    <property type="entry name" value="PCuAC"/>
    <property type="match status" value="1"/>
</dbReference>
<dbReference type="SUPFAM" id="SSF110087">
    <property type="entry name" value="DR1885-like metal-binding protein"/>
    <property type="match status" value="1"/>
</dbReference>
<organism evidence="2 3">
    <name type="scientific">Microbulbifer agarilyticus</name>
    <dbReference type="NCBI Taxonomy" id="260552"/>
    <lineage>
        <taxon>Bacteria</taxon>
        <taxon>Pseudomonadati</taxon>
        <taxon>Pseudomonadota</taxon>
        <taxon>Gammaproteobacteria</taxon>
        <taxon>Cellvibrionales</taxon>
        <taxon>Microbulbiferaceae</taxon>
        <taxon>Microbulbifer</taxon>
    </lineage>
</organism>
<protein>
    <recommendedName>
        <fullName evidence="4">Copper chaperone PCu(A)C</fullName>
    </recommendedName>
</protein>
<dbReference type="KEGG" id="maga:Mag101_15770"/>
<keyword evidence="3" id="KW-1185">Reference proteome</keyword>
<reference evidence="2" key="1">
    <citation type="submission" date="2017-02" db="EMBL/GenBank/DDBJ databases">
        <title>Genome of Microbulbifer agarilyticus GP101.</title>
        <authorList>
            <person name="Jung J."/>
            <person name="Bae S.S."/>
            <person name="Baek K."/>
        </authorList>
    </citation>
    <scope>NUCLEOTIDE SEQUENCE [LARGE SCALE GENOMIC DNA]</scope>
    <source>
        <strain evidence="2">GP101</strain>
    </source>
</reference>
<dbReference type="PANTHER" id="PTHR36302:SF1">
    <property type="entry name" value="COPPER CHAPERONE PCU(A)C"/>
    <property type="match status" value="1"/>
</dbReference>
<dbReference type="EMBL" id="CP019650">
    <property type="protein sequence ID" value="AQQ68924.1"/>
    <property type="molecule type" value="Genomic_DNA"/>
</dbReference>
<gene>
    <name evidence="2" type="ORF">Mag101_15770</name>
</gene>
<dbReference type="InterPro" id="IPR007410">
    <property type="entry name" value="LpqE-like"/>
</dbReference>
<sequence>MKKNHTVTGLLRGIVLVSLFVAGAIHANESTGQQSVEQLNAVGYAREMPPGAPMGAAYLALQNLSASEYVLERIELPSHPEGRVELHTTLQEGGVSKMRALKNLALPAQTSIEMRPGATHLMVHGVRLKAGAKLPVRLVFADGSSYQLSLPVLGLNDALPAGMNAEVEQEGHHHHHGHHGHG</sequence>
<evidence type="ECO:0000313" key="2">
    <source>
        <dbReference type="EMBL" id="AQQ68924.1"/>
    </source>
</evidence>
<dbReference type="Gene3D" id="2.60.40.1890">
    <property type="entry name" value="PCu(A)C copper chaperone"/>
    <property type="match status" value="1"/>
</dbReference>
<dbReference type="OrthoDB" id="9796962at2"/>
<accession>A0A1Q2M8A4</accession>
<dbReference type="Proteomes" id="UP000188219">
    <property type="component" value="Chromosome"/>
</dbReference>
<dbReference type="AlphaFoldDB" id="A0A1Q2M8A4"/>
<dbReference type="PANTHER" id="PTHR36302">
    <property type="entry name" value="BLR7088 PROTEIN"/>
    <property type="match status" value="1"/>
</dbReference>
<dbReference type="RefSeq" id="WP_077407172.1">
    <property type="nucleotide sequence ID" value="NZ_CP019650.1"/>
</dbReference>
<evidence type="ECO:0000256" key="1">
    <source>
        <dbReference type="SAM" id="SignalP"/>
    </source>
</evidence>
<feature type="signal peptide" evidence="1">
    <location>
        <begin position="1"/>
        <end position="27"/>
    </location>
</feature>
<keyword evidence="1" id="KW-0732">Signal</keyword>
<dbReference type="InterPro" id="IPR058248">
    <property type="entry name" value="Lxx211020-like"/>
</dbReference>
<name>A0A1Q2M8A4_9GAMM</name>
<feature type="chain" id="PRO_5012862908" description="Copper chaperone PCu(A)C" evidence="1">
    <location>
        <begin position="28"/>
        <end position="182"/>
    </location>
</feature>
<dbReference type="InterPro" id="IPR036182">
    <property type="entry name" value="PCuAC_sf"/>
</dbReference>